<proteinExistence type="predicted"/>
<evidence type="ECO:0000313" key="1">
    <source>
        <dbReference type="EMBL" id="CAD9589319.1"/>
    </source>
</evidence>
<protein>
    <submittedName>
        <fullName evidence="1">Uncharacterized protein</fullName>
    </submittedName>
</protein>
<reference evidence="1" key="1">
    <citation type="submission" date="2021-01" db="EMBL/GenBank/DDBJ databases">
        <authorList>
            <person name="Corre E."/>
            <person name="Pelletier E."/>
            <person name="Niang G."/>
            <person name="Scheremetjew M."/>
            <person name="Finn R."/>
            <person name="Kale V."/>
            <person name="Holt S."/>
            <person name="Cochrane G."/>
            <person name="Meng A."/>
            <person name="Brown T."/>
            <person name="Cohen L."/>
        </authorList>
    </citation>
    <scope>NUCLEOTIDE SEQUENCE</scope>
    <source>
        <strain evidence="1">B650</strain>
    </source>
</reference>
<name>A0A7S2PB83_9STRA</name>
<organism evidence="1">
    <name type="scientific">Leptocylindrus danicus</name>
    <dbReference type="NCBI Taxonomy" id="163516"/>
    <lineage>
        <taxon>Eukaryota</taxon>
        <taxon>Sar</taxon>
        <taxon>Stramenopiles</taxon>
        <taxon>Ochrophyta</taxon>
        <taxon>Bacillariophyta</taxon>
        <taxon>Coscinodiscophyceae</taxon>
        <taxon>Chaetocerotophycidae</taxon>
        <taxon>Leptocylindrales</taxon>
        <taxon>Leptocylindraceae</taxon>
        <taxon>Leptocylindrus</taxon>
    </lineage>
</organism>
<accession>A0A7S2PB83</accession>
<sequence length="164" mass="18624">MMNYISFRPYLCVGIAISILYNVRGVSAFSMSGHKGFGVGYTGQCRTSAERFATADKTWVTVLKARSKDRDEEKEDDFEYEYTEYYDDEIIDIDFDDDLPAATVEARRDPDFGNIPISDVIKKDPQIVKEAFFVLCFIAFTYEMQKLASISPLNTGTGELILPF</sequence>
<gene>
    <name evidence="1" type="ORF">LDAN0321_LOCUS12854</name>
</gene>
<dbReference type="AlphaFoldDB" id="A0A7S2PB83"/>
<dbReference type="EMBL" id="HBGY01020402">
    <property type="protein sequence ID" value="CAD9589319.1"/>
    <property type="molecule type" value="Transcribed_RNA"/>
</dbReference>